<evidence type="ECO:0000256" key="1">
    <source>
        <dbReference type="ARBA" id="ARBA00004141"/>
    </source>
</evidence>
<dbReference type="PANTHER" id="PTHR31746">
    <property type="entry name" value="TRANSMEMBRANE PROTEIN 229 FAMILY MEMBER"/>
    <property type="match status" value="1"/>
</dbReference>
<feature type="transmembrane region" description="Helical" evidence="6">
    <location>
        <begin position="52"/>
        <end position="71"/>
    </location>
</feature>
<dbReference type="PANTHER" id="PTHR31746:SF3">
    <property type="entry name" value="TRANSMEMBRANE PROTEIN 229B"/>
    <property type="match status" value="1"/>
</dbReference>
<feature type="transmembrane region" description="Helical" evidence="6">
    <location>
        <begin position="83"/>
        <end position="104"/>
    </location>
</feature>
<dbReference type="InterPro" id="IPR010540">
    <property type="entry name" value="CmpB_TMEM229"/>
</dbReference>
<evidence type="ECO:0000313" key="7">
    <source>
        <dbReference type="EMBL" id="MAA12367.1"/>
    </source>
</evidence>
<keyword evidence="4 6" id="KW-1133">Transmembrane helix</keyword>
<dbReference type="Pfam" id="PF06541">
    <property type="entry name" value="ABC_trans_CmpB"/>
    <property type="match status" value="1"/>
</dbReference>
<evidence type="ECO:0000256" key="6">
    <source>
        <dbReference type="SAM" id="Phobius"/>
    </source>
</evidence>
<evidence type="ECO:0000256" key="2">
    <source>
        <dbReference type="ARBA" id="ARBA00006371"/>
    </source>
</evidence>
<feature type="transmembrane region" description="Helical" evidence="6">
    <location>
        <begin position="124"/>
        <end position="147"/>
    </location>
</feature>
<dbReference type="GO" id="GO:0016020">
    <property type="term" value="C:membrane"/>
    <property type="evidence" value="ECO:0007669"/>
    <property type="project" value="UniProtKB-SubCell"/>
</dbReference>
<feature type="transmembrane region" description="Helical" evidence="6">
    <location>
        <begin position="24"/>
        <end position="46"/>
    </location>
</feature>
<reference evidence="7" key="1">
    <citation type="journal article" date="2017" name="Parasit. Vectors">
        <title>Sialotranscriptomics of Rhipicephalus zambeziensis reveals intricate expression profiles of secretory proteins and suggests tight temporal transcriptional regulation during blood-feeding.</title>
        <authorList>
            <person name="de Castro M.H."/>
            <person name="de Klerk D."/>
            <person name="Pienaar R."/>
            <person name="Rees D.J.G."/>
            <person name="Mans B.J."/>
        </authorList>
    </citation>
    <scope>NUCLEOTIDE SEQUENCE</scope>
    <source>
        <tissue evidence="7">Salivary glands</tissue>
    </source>
</reference>
<organism evidence="7">
    <name type="scientific">Rhipicephalus zambeziensis</name>
    <dbReference type="NCBI Taxonomy" id="60191"/>
    <lineage>
        <taxon>Eukaryota</taxon>
        <taxon>Metazoa</taxon>
        <taxon>Ecdysozoa</taxon>
        <taxon>Arthropoda</taxon>
        <taxon>Chelicerata</taxon>
        <taxon>Arachnida</taxon>
        <taxon>Acari</taxon>
        <taxon>Parasitiformes</taxon>
        <taxon>Ixodida</taxon>
        <taxon>Ixodoidea</taxon>
        <taxon>Ixodidae</taxon>
        <taxon>Rhipicephalinae</taxon>
        <taxon>Rhipicephalus</taxon>
        <taxon>Rhipicephalus</taxon>
    </lineage>
</organism>
<keyword evidence="3 6" id="KW-0812">Transmembrane</keyword>
<accession>A0A224Y480</accession>
<dbReference type="AlphaFoldDB" id="A0A224Y480"/>
<protein>
    <submittedName>
        <fullName evidence="7">Protein containing ABC trans CmpB domain</fullName>
    </submittedName>
</protein>
<evidence type="ECO:0000256" key="4">
    <source>
        <dbReference type="ARBA" id="ARBA00022989"/>
    </source>
</evidence>
<comment type="similarity">
    <text evidence="2">Belongs to the TMEM229 family.</text>
</comment>
<sequence>MAATSVGSGRQTKKWQPLSLPWRMFFYALQAYFIEVNFAAAVDLFASGNLALRGWSSVWALIIYSVAAVIMEKIRDVLKPRGYPLAVIAFAHMCCMYLCEFTSGCILKPFGACYWTYEGFRFNVAGLVTLEYAPLWYFLGVVFEIFYAPNLFRLGWTEHVD</sequence>
<dbReference type="EMBL" id="GFPF01001221">
    <property type="protein sequence ID" value="MAA12367.1"/>
    <property type="molecule type" value="Transcribed_RNA"/>
</dbReference>
<keyword evidence="5 6" id="KW-0472">Membrane</keyword>
<comment type="subcellular location">
    <subcellularLocation>
        <location evidence="1">Membrane</location>
        <topology evidence="1">Multi-pass membrane protein</topology>
    </subcellularLocation>
</comment>
<proteinExistence type="inferred from homology"/>
<evidence type="ECO:0000256" key="5">
    <source>
        <dbReference type="ARBA" id="ARBA00023136"/>
    </source>
</evidence>
<name>A0A224Y480_9ACAR</name>
<evidence type="ECO:0000256" key="3">
    <source>
        <dbReference type="ARBA" id="ARBA00022692"/>
    </source>
</evidence>